<dbReference type="EMBL" id="JAAXCY010000001">
    <property type="protein sequence ID" value="MBC2404878.1"/>
    <property type="molecule type" value="Genomic_DNA"/>
</dbReference>
<keyword evidence="1" id="KW-0175">Coiled coil</keyword>
<dbReference type="Proteomes" id="UP000520513">
    <property type="component" value="Unassembled WGS sequence"/>
</dbReference>
<comment type="caution">
    <text evidence="3">The sequence shown here is derived from an EMBL/GenBank/DDBJ whole genome shotgun (WGS) entry which is preliminary data.</text>
</comment>
<evidence type="ECO:0000256" key="1">
    <source>
        <dbReference type="SAM" id="Coils"/>
    </source>
</evidence>
<evidence type="ECO:0000313" key="3">
    <source>
        <dbReference type="EMBL" id="MBC2404878.1"/>
    </source>
</evidence>
<keyword evidence="5" id="KW-1185">Reference proteome</keyword>
<evidence type="ECO:0000313" key="5">
    <source>
        <dbReference type="Proteomes" id="UP000534677"/>
    </source>
</evidence>
<protein>
    <recommendedName>
        <fullName evidence="6">Chemotaxis protein</fullName>
    </recommendedName>
</protein>
<accession>A0A7X1AHY7</accession>
<dbReference type="RefSeq" id="WP_185703462.1">
    <property type="nucleotide sequence ID" value="NZ_JAAXCY010000001.1"/>
</dbReference>
<reference evidence="4 5" key="1">
    <citation type="submission" date="2020-04" db="EMBL/GenBank/DDBJ databases">
        <title>Pseudomonas crami sp. nov., a novel proteolytic bacterial species isolated from cream.</title>
        <authorList>
            <person name="Hofmann K."/>
            <person name="Woller A."/>
            <person name="Huptas C."/>
            <person name="Wenning M."/>
            <person name="Scherer S."/>
            <person name="Doll E.V."/>
        </authorList>
    </citation>
    <scope>NUCLEOTIDE SEQUENCE [LARGE SCALE GENOMIC DNA]</scope>
    <source>
        <strain evidence="2 5">WS 5096</strain>
        <strain evidence="3 4">WS 5106</strain>
    </source>
</reference>
<feature type="coiled-coil region" evidence="1">
    <location>
        <begin position="72"/>
        <end position="99"/>
    </location>
</feature>
<evidence type="ECO:0008006" key="6">
    <source>
        <dbReference type="Google" id="ProtNLM"/>
    </source>
</evidence>
<gene>
    <name evidence="2" type="ORF">HF209_01040</name>
    <name evidence="3" type="ORF">HF257_02580</name>
</gene>
<organism evidence="3 4">
    <name type="scientific">Pseudomonas cremoris</name>
    <dbReference type="NCBI Taxonomy" id="2724178"/>
    <lineage>
        <taxon>Bacteria</taxon>
        <taxon>Pseudomonadati</taxon>
        <taxon>Pseudomonadota</taxon>
        <taxon>Gammaproteobacteria</taxon>
        <taxon>Pseudomonadales</taxon>
        <taxon>Pseudomonadaceae</taxon>
        <taxon>Pseudomonas</taxon>
    </lineage>
</organism>
<dbReference type="Proteomes" id="UP000534677">
    <property type="component" value="Unassembled WGS sequence"/>
</dbReference>
<evidence type="ECO:0000313" key="2">
    <source>
        <dbReference type="EMBL" id="MBC2379516.1"/>
    </source>
</evidence>
<sequence>MLVLSVDSPLIRVPTAPTVSSVKSATAVEEAVGVAASASEGIKVTISPDAFKAAEVESADADIDESGLDDNIKHMLKAIRKLKQQIAEKLAELQAVAIDQSLTPEERQAKVANLQTAISALQAGLITTQTSLAKAMKGMSPEDIGKVLALMR</sequence>
<dbReference type="AlphaFoldDB" id="A0A7X1AHY7"/>
<dbReference type="EMBL" id="JAAXCZ010000001">
    <property type="protein sequence ID" value="MBC2379516.1"/>
    <property type="molecule type" value="Genomic_DNA"/>
</dbReference>
<proteinExistence type="predicted"/>
<name>A0A7X1AHY7_9PSED</name>
<evidence type="ECO:0000313" key="4">
    <source>
        <dbReference type="Proteomes" id="UP000520513"/>
    </source>
</evidence>